<sequence length="137" mass="15122">MTVDTFEAVARTQAAIALFAHTLHASERVLGPDDAVALTLRNNLGCAYESDGWLREAIALLQLALDDRVRILGGEQPTPSTHAPAEFEADRAQQVRPPEAADSRKWRPQQNPVEIRRREASPTPPDCRYGHGSSPRM</sequence>
<feature type="region of interest" description="Disordered" evidence="1">
    <location>
        <begin position="73"/>
        <end position="137"/>
    </location>
</feature>
<dbReference type="Proteomes" id="UP001595816">
    <property type="component" value="Unassembled WGS sequence"/>
</dbReference>
<gene>
    <name evidence="2" type="ORF">ACFOZ4_35040</name>
</gene>
<accession>A0ABV8LZE2</accession>
<dbReference type="EMBL" id="JBHSAY010000027">
    <property type="protein sequence ID" value="MFC4135853.1"/>
    <property type="molecule type" value="Genomic_DNA"/>
</dbReference>
<dbReference type="RefSeq" id="WP_253754183.1">
    <property type="nucleotide sequence ID" value="NZ_JAMZDZ010000001.1"/>
</dbReference>
<proteinExistence type="predicted"/>
<feature type="compositionally biased region" description="Basic and acidic residues" evidence="1">
    <location>
        <begin position="88"/>
        <end position="105"/>
    </location>
</feature>
<evidence type="ECO:0000313" key="2">
    <source>
        <dbReference type="EMBL" id="MFC4135853.1"/>
    </source>
</evidence>
<evidence type="ECO:0000256" key="1">
    <source>
        <dbReference type="SAM" id="MobiDB-lite"/>
    </source>
</evidence>
<dbReference type="Pfam" id="PF13424">
    <property type="entry name" value="TPR_12"/>
    <property type="match status" value="1"/>
</dbReference>
<dbReference type="Gene3D" id="1.25.40.10">
    <property type="entry name" value="Tetratricopeptide repeat domain"/>
    <property type="match status" value="1"/>
</dbReference>
<dbReference type="SUPFAM" id="SSF48452">
    <property type="entry name" value="TPR-like"/>
    <property type="match status" value="1"/>
</dbReference>
<organism evidence="2 3">
    <name type="scientific">Hamadaea flava</name>
    <dbReference type="NCBI Taxonomy" id="1742688"/>
    <lineage>
        <taxon>Bacteria</taxon>
        <taxon>Bacillati</taxon>
        <taxon>Actinomycetota</taxon>
        <taxon>Actinomycetes</taxon>
        <taxon>Micromonosporales</taxon>
        <taxon>Micromonosporaceae</taxon>
        <taxon>Hamadaea</taxon>
    </lineage>
</organism>
<dbReference type="InterPro" id="IPR011990">
    <property type="entry name" value="TPR-like_helical_dom_sf"/>
</dbReference>
<evidence type="ECO:0000313" key="3">
    <source>
        <dbReference type="Proteomes" id="UP001595816"/>
    </source>
</evidence>
<protein>
    <submittedName>
        <fullName evidence="2">Tetratricopeptide repeat protein</fullName>
    </submittedName>
</protein>
<name>A0ABV8LZE2_9ACTN</name>
<comment type="caution">
    <text evidence="2">The sequence shown here is derived from an EMBL/GenBank/DDBJ whole genome shotgun (WGS) entry which is preliminary data.</text>
</comment>
<reference evidence="3" key="1">
    <citation type="journal article" date="2019" name="Int. J. Syst. Evol. Microbiol.">
        <title>The Global Catalogue of Microorganisms (GCM) 10K type strain sequencing project: providing services to taxonomists for standard genome sequencing and annotation.</title>
        <authorList>
            <consortium name="The Broad Institute Genomics Platform"/>
            <consortium name="The Broad Institute Genome Sequencing Center for Infectious Disease"/>
            <person name="Wu L."/>
            <person name="Ma J."/>
        </authorList>
    </citation>
    <scope>NUCLEOTIDE SEQUENCE [LARGE SCALE GENOMIC DNA]</scope>
    <source>
        <strain evidence="3">CGMCC 4.7289</strain>
    </source>
</reference>
<keyword evidence="3" id="KW-1185">Reference proteome</keyword>